<evidence type="ECO:0000313" key="2">
    <source>
        <dbReference type="EMBL" id="MDG0812074.1"/>
    </source>
</evidence>
<sequence length="153" mass="14995">MRKNAERDVRQRSRAALLAGAAAVVLLAWGWLAPADGSVPGWEPVNAQVAAAVADAEIGEGEARRAGGEAGLAHAAATAATDRPADTAGVAEPAGEVSGAAAVSASEANAGASAAPASEANAVNTGGCSLKRGNGSWHPRVRRRGRRAAAAAG</sequence>
<protein>
    <submittedName>
        <fullName evidence="2">Uncharacterized protein</fullName>
    </submittedName>
</protein>
<keyword evidence="3" id="KW-1185">Reference proteome</keyword>
<evidence type="ECO:0000313" key="3">
    <source>
        <dbReference type="Proteomes" id="UP001153404"/>
    </source>
</evidence>
<accession>A0A9X4KVS2</accession>
<gene>
    <name evidence="2" type="ORF">OMP40_23980</name>
</gene>
<dbReference type="RefSeq" id="WP_277535173.1">
    <property type="nucleotide sequence ID" value="NZ_JAPDIA010000008.1"/>
</dbReference>
<evidence type="ECO:0000256" key="1">
    <source>
        <dbReference type="SAM" id="MobiDB-lite"/>
    </source>
</evidence>
<name>A0A9X4KVS2_9BACL</name>
<dbReference type="EMBL" id="JAPDIA010000008">
    <property type="protein sequence ID" value="MDG0812074.1"/>
    <property type="molecule type" value="Genomic_DNA"/>
</dbReference>
<organism evidence="2 3">
    <name type="scientific">Cohnella rhizosphaerae</name>
    <dbReference type="NCBI Taxonomy" id="1457232"/>
    <lineage>
        <taxon>Bacteria</taxon>
        <taxon>Bacillati</taxon>
        <taxon>Bacillota</taxon>
        <taxon>Bacilli</taxon>
        <taxon>Bacillales</taxon>
        <taxon>Paenibacillaceae</taxon>
        <taxon>Cohnella</taxon>
    </lineage>
</organism>
<reference evidence="2" key="1">
    <citation type="submission" date="2022-10" db="EMBL/GenBank/DDBJ databases">
        <title>Comparative genomic analysis of Cohnella hashimotonis sp. nov., isolated from the International Space Station.</title>
        <authorList>
            <person name="Simpson A."/>
            <person name="Venkateswaran K."/>
        </authorList>
    </citation>
    <scope>NUCLEOTIDE SEQUENCE</scope>
    <source>
        <strain evidence="2">DSM 28161</strain>
    </source>
</reference>
<feature type="region of interest" description="Disordered" evidence="1">
    <location>
        <begin position="64"/>
        <end position="153"/>
    </location>
</feature>
<dbReference type="Proteomes" id="UP001153404">
    <property type="component" value="Unassembled WGS sequence"/>
</dbReference>
<feature type="compositionally biased region" description="Low complexity" evidence="1">
    <location>
        <begin position="71"/>
        <end position="123"/>
    </location>
</feature>
<dbReference type="AlphaFoldDB" id="A0A9X4KVS2"/>
<comment type="caution">
    <text evidence="2">The sequence shown here is derived from an EMBL/GenBank/DDBJ whole genome shotgun (WGS) entry which is preliminary data.</text>
</comment>
<proteinExistence type="predicted"/>